<dbReference type="GO" id="GO:0016787">
    <property type="term" value="F:hydrolase activity"/>
    <property type="evidence" value="ECO:0007669"/>
    <property type="project" value="UniProtKB-KW"/>
</dbReference>
<dbReference type="Gene3D" id="2.120.10.30">
    <property type="entry name" value="TolB, C-terminal domain"/>
    <property type="match status" value="2"/>
</dbReference>
<dbReference type="Pfam" id="PF07676">
    <property type="entry name" value="PD40"/>
    <property type="match status" value="2"/>
</dbReference>
<dbReference type="Pfam" id="PF00326">
    <property type="entry name" value="Peptidase_S9"/>
    <property type="match status" value="1"/>
</dbReference>
<evidence type="ECO:0000313" key="4">
    <source>
        <dbReference type="EMBL" id="MEK8127907.1"/>
    </source>
</evidence>
<keyword evidence="2" id="KW-0720">Serine protease</keyword>
<reference evidence="4 5" key="1">
    <citation type="submission" date="2024-04" db="EMBL/GenBank/DDBJ databases">
        <title>draft genome sequnece of Paenibacillus filicis.</title>
        <authorList>
            <person name="Kim D.-U."/>
        </authorList>
    </citation>
    <scope>NUCLEOTIDE SEQUENCE [LARGE SCALE GENOMIC DNA]</scope>
    <source>
        <strain evidence="4 5">KACC14197</strain>
    </source>
</reference>
<dbReference type="SUPFAM" id="SSF53474">
    <property type="entry name" value="alpha/beta-Hydrolases"/>
    <property type="match status" value="1"/>
</dbReference>
<feature type="domain" description="Peptidase S9 prolyl oligopeptidase catalytic" evidence="3">
    <location>
        <begin position="449"/>
        <end position="655"/>
    </location>
</feature>
<dbReference type="RefSeq" id="WP_341414971.1">
    <property type="nucleotide sequence ID" value="NZ_JBBPCC010000004.1"/>
</dbReference>
<evidence type="ECO:0000256" key="1">
    <source>
        <dbReference type="ARBA" id="ARBA00022801"/>
    </source>
</evidence>
<accession>A0ABU9DGB5</accession>
<keyword evidence="1 4" id="KW-0378">Hydrolase</keyword>
<keyword evidence="5" id="KW-1185">Reference proteome</keyword>
<dbReference type="InterPro" id="IPR001375">
    <property type="entry name" value="Peptidase_S9_cat"/>
</dbReference>
<gene>
    <name evidence="4" type="ORF">WMW72_08350</name>
</gene>
<keyword evidence="2" id="KW-0645">Protease</keyword>
<name>A0ABU9DGB5_9BACL</name>
<dbReference type="Gene3D" id="3.40.50.1820">
    <property type="entry name" value="alpha/beta hydrolase"/>
    <property type="match status" value="1"/>
</dbReference>
<dbReference type="Proteomes" id="UP001469365">
    <property type="component" value="Unassembled WGS sequence"/>
</dbReference>
<dbReference type="EC" id="3.4.-.-" evidence="4"/>
<dbReference type="InterPro" id="IPR011659">
    <property type="entry name" value="WD40"/>
</dbReference>
<dbReference type="SUPFAM" id="SSF82171">
    <property type="entry name" value="DPP6 N-terminal domain-like"/>
    <property type="match status" value="1"/>
</dbReference>
<dbReference type="InterPro" id="IPR011042">
    <property type="entry name" value="6-blade_b-propeller_TolB-like"/>
</dbReference>
<organism evidence="4 5">
    <name type="scientific">Paenibacillus filicis</name>
    <dbReference type="NCBI Taxonomy" id="669464"/>
    <lineage>
        <taxon>Bacteria</taxon>
        <taxon>Bacillati</taxon>
        <taxon>Bacillota</taxon>
        <taxon>Bacilli</taxon>
        <taxon>Bacillales</taxon>
        <taxon>Paenibacillaceae</taxon>
        <taxon>Paenibacillus</taxon>
    </lineage>
</organism>
<evidence type="ECO:0000313" key="5">
    <source>
        <dbReference type="Proteomes" id="UP001469365"/>
    </source>
</evidence>
<protein>
    <submittedName>
        <fullName evidence="4">S9 family peptidase</fullName>
        <ecNumber evidence="4">3.4.-.-</ecNumber>
    </submittedName>
</protein>
<comment type="caution">
    <text evidence="4">The sequence shown here is derived from an EMBL/GenBank/DDBJ whole genome shotgun (WGS) entry which is preliminary data.</text>
</comment>
<evidence type="ECO:0000256" key="2">
    <source>
        <dbReference type="ARBA" id="ARBA00022825"/>
    </source>
</evidence>
<sequence>MKGAELSMLQSTDLARITLFGAPAVHPLKREEVVLAKASMNIENDGYISRLTVWDTKTHTETPLLAESGEGQPPALDHSPKWSPDGSLLAFIRKVEGSDELWLYRPESGAVLALAPGRKVKDFVWAPDGGSIVFISRVNEINTTAYAVKRMRYKLDGEGMTNGYTHLFEIGLESGEVKQITELESDHGNPAFSPDGKQLYFSVDFPGEDDRHKNPHIHVRDRASGSITTIDPEVKSISALIPLENGSLLGTGKETTPNSAEFDRWFIVRQNGKAVWLEGNIDVPLGYHIIGDSKRTGLNTVAAYHVASGTIVFAGTSEGRQSLYRLDTAMLHIAELPLSLNVHAFDVEHCDERETAVVFVGDAMDRLGELYRAVWQGESAAVVERITYDNEELLRQAPAVAIGELSHRTPDGWIVQGWTLERKDAEAAAPRAGTILMIHGGPHLAYGHSFHYDFWYLASRGYRIVFCNPRGSYGYGQAFSYGVVGQWGGKDVDDILGFLETAGTEKDEPIYVMGGSYGGYLVNWLIGHDHRFKAAVTERSICNLYSKIGSSDLGFQINLYELGGRTDLWNGEEHIMERSPIRYAERVTTPVLILHGEQDHRCPIEQGEQWFQALKRLGKQVEFIRFPGASHAMASSGKPRQRIARLDAVANWFQRNG</sequence>
<dbReference type="PANTHER" id="PTHR42776:SF27">
    <property type="entry name" value="DIPEPTIDYL PEPTIDASE FAMILY MEMBER 6"/>
    <property type="match status" value="1"/>
</dbReference>
<dbReference type="EMBL" id="JBBPCC010000004">
    <property type="protein sequence ID" value="MEK8127907.1"/>
    <property type="molecule type" value="Genomic_DNA"/>
</dbReference>
<proteinExistence type="predicted"/>
<dbReference type="PANTHER" id="PTHR42776">
    <property type="entry name" value="SERINE PEPTIDASE S9 FAMILY MEMBER"/>
    <property type="match status" value="1"/>
</dbReference>
<evidence type="ECO:0000259" key="3">
    <source>
        <dbReference type="Pfam" id="PF00326"/>
    </source>
</evidence>
<dbReference type="InterPro" id="IPR029058">
    <property type="entry name" value="AB_hydrolase_fold"/>
</dbReference>